<protein>
    <submittedName>
        <fullName evidence="2">Uncharacterized protein</fullName>
    </submittedName>
</protein>
<organism evidence="2 3">
    <name type="scientific">Mycena alexandri</name>
    <dbReference type="NCBI Taxonomy" id="1745969"/>
    <lineage>
        <taxon>Eukaryota</taxon>
        <taxon>Fungi</taxon>
        <taxon>Dikarya</taxon>
        <taxon>Basidiomycota</taxon>
        <taxon>Agaricomycotina</taxon>
        <taxon>Agaricomycetes</taxon>
        <taxon>Agaricomycetidae</taxon>
        <taxon>Agaricales</taxon>
        <taxon>Marasmiineae</taxon>
        <taxon>Mycenaceae</taxon>
        <taxon>Mycena</taxon>
    </lineage>
</organism>
<dbReference type="AlphaFoldDB" id="A0AAD6TE78"/>
<dbReference type="Proteomes" id="UP001218188">
    <property type="component" value="Unassembled WGS sequence"/>
</dbReference>
<proteinExistence type="predicted"/>
<reference evidence="2" key="1">
    <citation type="submission" date="2023-03" db="EMBL/GenBank/DDBJ databases">
        <title>Massive genome expansion in bonnet fungi (Mycena s.s.) driven by repeated elements and novel gene families across ecological guilds.</title>
        <authorList>
            <consortium name="Lawrence Berkeley National Laboratory"/>
            <person name="Harder C.B."/>
            <person name="Miyauchi S."/>
            <person name="Viragh M."/>
            <person name="Kuo A."/>
            <person name="Thoen E."/>
            <person name="Andreopoulos B."/>
            <person name="Lu D."/>
            <person name="Skrede I."/>
            <person name="Drula E."/>
            <person name="Henrissat B."/>
            <person name="Morin E."/>
            <person name="Kohler A."/>
            <person name="Barry K."/>
            <person name="LaButti K."/>
            <person name="Morin E."/>
            <person name="Salamov A."/>
            <person name="Lipzen A."/>
            <person name="Mereny Z."/>
            <person name="Hegedus B."/>
            <person name="Baldrian P."/>
            <person name="Stursova M."/>
            <person name="Weitz H."/>
            <person name="Taylor A."/>
            <person name="Grigoriev I.V."/>
            <person name="Nagy L.G."/>
            <person name="Martin F."/>
            <person name="Kauserud H."/>
        </authorList>
    </citation>
    <scope>NUCLEOTIDE SEQUENCE</scope>
    <source>
        <strain evidence="2">CBHHK200</strain>
    </source>
</reference>
<evidence type="ECO:0000256" key="1">
    <source>
        <dbReference type="SAM" id="MobiDB-lite"/>
    </source>
</evidence>
<evidence type="ECO:0000313" key="2">
    <source>
        <dbReference type="EMBL" id="KAJ7044353.1"/>
    </source>
</evidence>
<accession>A0AAD6TE78</accession>
<sequence>MPIAVVEEQECNRCPNSWSPMRQLTEGTEDTWREFVYGERHCCGKSDGWKYIVKFLGLMFVARAAPVYRERYSAYRMSEKTPLRAGADERIAGEASRDAASRRRRAHRSVHWVEGAGGQEHERATSDVGHTGFDSGGGAGGGWCEAGRWSAARRSPAQAETLNVQSPLCEMREKKKGGITHRPECGRVRKLESRSSAGVGTCVRRPRGRWASAGGGASTGASAVEELGEVVWRRGSAEGEGGRGQGVKLASARRRQINAPGFTSSFPPSSILPRPSGSEARMRGAGVECGGGWWTSKAKRRGDRPARPGE</sequence>
<comment type="caution">
    <text evidence="2">The sequence shown here is derived from an EMBL/GenBank/DDBJ whole genome shotgun (WGS) entry which is preliminary data.</text>
</comment>
<evidence type="ECO:0000313" key="3">
    <source>
        <dbReference type="Proteomes" id="UP001218188"/>
    </source>
</evidence>
<keyword evidence="3" id="KW-1185">Reference proteome</keyword>
<name>A0AAD6TE78_9AGAR</name>
<dbReference type="EMBL" id="JARJCM010000007">
    <property type="protein sequence ID" value="KAJ7044353.1"/>
    <property type="molecule type" value="Genomic_DNA"/>
</dbReference>
<gene>
    <name evidence="2" type="ORF">C8F04DRAFT_1174786</name>
</gene>
<feature type="region of interest" description="Disordered" evidence="1">
    <location>
        <begin position="258"/>
        <end position="310"/>
    </location>
</feature>